<keyword evidence="1 7" id="KW-0723">Serine/threonine-protein kinase</keyword>
<feature type="binding site" evidence="6">
    <location>
        <position position="106"/>
    </location>
    <ligand>
        <name>ATP</name>
        <dbReference type="ChEBI" id="CHEBI:30616"/>
    </ligand>
</feature>
<proteinExistence type="inferred from homology"/>
<dbReference type="SUPFAM" id="SSF56112">
    <property type="entry name" value="Protein kinase-like (PK-like)"/>
    <property type="match status" value="1"/>
</dbReference>
<evidence type="ECO:0000313" key="12">
    <source>
        <dbReference type="Proteomes" id="UP000232323"/>
    </source>
</evidence>
<dbReference type="CDD" id="cd05580">
    <property type="entry name" value="STKc_PKA_like"/>
    <property type="match status" value="1"/>
</dbReference>
<feature type="region of interest" description="Disordered" evidence="8">
    <location>
        <begin position="351"/>
        <end position="388"/>
    </location>
</feature>
<dbReference type="InterPro" id="IPR000719">
    <property type="entry name" value="Prot_kinase_dom"/>
</dbReference>
<keyword evidence="2" id="KW-0808">Transferase</keyword>
<evidence type="ECO:0000256" key="4">
    <source>
        <dbReference type="ARBA" id="ARBA00022777"/>
    </source>
</evidence>
<feature type="domain" description="Protein kinase" evidence="9">
    <location>
        <begin position="77"/>
        <end position="334"/>
    </location>
</feature>
<dbReference type="GO" id="GO:0004691">
    <property type="term" value="F:cAMP-dependent protein kinase activity"/>
    <property type="evidence" value="ECO:0007669"/>
    <property type="project" value="TreeGrafter"/>
</dbReference>
<feature type="domain" description="AGC-kinase C-terminal" evidence="10">
    <location>
        <begin position="335"/>
        <end position="395"/>
    </location>
</feature>
<keyword evidence="4" id="KW-0418">Kinase</keyword>
<dbReference type="SMART" id="SM00220">
    <property type="entry name" value="S_TKc"/>
    <property type="match status" value="1"/>
</dbReference>
<feature type="non-terminal residue" evidence="11">
    <location>
        <position position="1"/>
    </location>
</feature>
<dbReference type="Pfam" id="PF00069">
    <property type="entry name" value="Pkinase"/>
    <property type="match status" value="1"/>
</dbReference>
<dbReference type="InterPro" id="IPR008271">
    <property type="entry name" value="Ser/Thr_kinase_AS"/>
</dbReference>
<evidence type="ECO:0000256" key="5">
    <source>
        <dbReference type="ARBA" id="ARBA00022840"/>
    </source>
</evidence>
<dbReference type="Gene3D" id="3.30.200.20">
    <property type="entry name" value="Phosphorylase Kinase, domain 1"/>
    <property type="match status" value="1"/>
</dbReference>
<evidence type="ECO:0000256" key="6">
    <source>
        <dbReference type="PROSITE-ProRule" id="PRU10141"/>
    </source>
</evidence>
<evidence type="ECO:0000259" key="10">
    <source>
        <dbReference type="PROSITE" id="PS51285"/>
    </source>
</evidence>
<dbReference type="InterPro" id="IPR000961">
    <property type="entry name" value="AGC-kinase_C"/>
</dbReference>
<dbReference type="PROSITE" id="PS00108">
    <property type="entry name" value="PROTEIN_KINASE_ST"/>
    <property type="match status" value="1"/>
</dbReference>
<dbReference type="PROSITE" id="PS51285">
    <property type="entry name" value="AGC_KINASE_CTER"/>
    <property type="match status" value="1"/>
</dbReference>
<keyword evidence="3 6" id="KW-0547">Nucleotide-binding</keyword>
<dbReference type="PANTHER" id="PTHR24353:SF37">
    <property type="entry name" value="CAMP-DEPENDENT PROTEIN KINASE CATALYTIC SUBUNIT PRKX"/>
    <property type="match status" value="1"/>
</dbReference>
<dbReference type="InterPro" id="IPR011009">
    <property type="entry name" value="Kinase-like_dom_sf"/>
</dbReference>
<evidence type="ECO:0000256" key="1">
    <source>
        <dbReference type="ARBA" id="ARBA00022527"/>
    </source>
</evidence>
<dbReference type="PANTHER" id="PTHR24353">
    <property type="entry name" value="CYCLIC NUCLEOTIDE-DEPENDENT PROTEIN KINASE"/>
    <property type="match status" value="1"/>
</dbReference>
<evidence type="ECO:0000313" key="11">
    <source>
        <dbReference type="EMBL" id="GAX86289.1"/>
    </source>
</evidence>
<evidence type="ECO:0000259" key="9">
    <source>
        <dbReference type="PROSITE" id="PS50011"/>
    </source>
</evidence>
<dbReference type="PROSITE" id="PS50011">
    <property type="entry name" value="PROTEIN_KINASE_DOM"/>
    <property type="match status" value="1"/>
</dbReference>
<comment type="similarity">
    <text evidence="7">Belongs to the protein kinase superfamily.</text>
</comment>
<organism evidence="11 12">
    <name type="scientific">Chlamydomonas eustigma</name>
    <dbReference type="NCBI Taxonomy" id="1157962"/>
    <lineage>
        <taxon>Eukaryota</taxon>
        <taxon>Viridiplantae</taxon>
        <taxon>Chlorophyta</taxon>
        <taxon>core chlorophytes</taxon>
        <taxon>Chlorophyceae</taxon>
        <taxon>CS clade</taxon>
        <taxon>Chlamydomonadales</taxon>
        <taxon>Chlamydomonadaceae</taxon>
        <taxon>Chlamydomonas</taxon>
    </lineage>
</organism>
<dbReference type="EMBL" id="BEGY01000261">
    <property type="protein sequence ID" value="GAX86289.1"/>
    <property type="molecule type" value="Genomic_DNA"/>
</dbReference>
<sequence length="395" mass="44382">GRVPERGRLLPGSLFNEEAATSSNAVELKASLVALSPITEVISFTSDQLSAVTSGRFIKSKSSVAPGSLQSVKFSDLELHRIVGTGQFGAVRLVRSRTTNEVFALKSMHKAPIVESKQMEHVVNERRVLEEANYGFCVQLKGAYQDKRSLYLLQEWVPGGELFHHLDLEGAFDEPTSMFFAANVLLALDFLHKKGMVYRDLKPENLLVDAQGYLKMADFGFAKYVGEDKTFTICGTPDYQAPEVIMRRGTTKAADYWGLGVLIFEMLVGDPPFKSLTGDPWDTFRRTLSGRFYVPNFISDAAADIIFKLLQVNPDKRLGSGKLGVEEIKQHRFFSRIDWQALEQKKLPAPMRPKIRNPLDTSNFDNFDSADVEPPAMPPGRAEKQPNWDLWEWIE</sequence>
<dbReference type="STRING" id="1157962.A0A250XTJ8"/>
<gene>
    <name evidence="11" type="ORF">CEUSTIGMA_g13701.t1</name>
</gene>
<comment type="caution">
    <text evidence="11">The sequence shown here is derived from an EMBL/GenBank/DDBJ whole genome shotgun (WGS) entry which is preliminary data.</text>
</comment>
<protein>
    <recommendedName>
        <fullName evidence="13">cGMP-dependent protein kinase</fullName>
    </recommendedName>
</protein>
<accession>A0A250XTJ8</accession>
<evidence type="ECO:0000256" key="3">
    <source>
        <dbReference type="ARBA" id="ARBA00022741"/>
    </source>
</evidence>
<evidence type="ECO:0008006" key="13">
    <source>
        <dbReference type="Google" id="ProtNLM"/>
    </source>
</evidence>
<keyword evidence="12" id="KW-1185">Reference proteome</keyword>
<evidence type="ECO:0000256" key="8">
    <source>
        <dbReference type="SAM" id="MobiDB-lite"/>
    </source>
</evidence>
<dbReference type="SMART" id="SM00133">
    <property type="entry name" value="S_TK_X"/>
    <property type="match status" value="1"/>
</dbReference>
<evidence type="ECO:0000256" key="7">
    <source>
        <dbReference type="RuleBase" id="RU000304"/>
    </source>
</evidence>
<dbReference type="AlphaFoldDB" id="A0A250XTJ8"/>
<dbReference type="PROSITE" id="PS00107">
    <property type="entry name" value="PROTEIN_KINASE_ATP"/>
    <property type="match status" value="1"/>
</dbReference>
<reference evidence="11 12" key="1">
    <citation type="submission" date="2017-08" db="EMBL/GenBank/DDBJ databases">
        <title>Acidophilic green algal genome provides insights into adaptation to an acidic environment.</title>
        <authorList>
            <person name="Hirooka S."/>
            <person name="Hirose Y."/>
            <person name="Kanesaki Y."/>
            <person name="Higuchi S."/>
            <person name="Fujiwara T."/>
            <person name="Onuma R."/>
            <person name="Era A."/>
            <person name="Ohbayashi R."/>
            <person name="Uzuka A."/>
            <person name="Nozaki H."/>
            <person name="Yoshikawa H."/>
            <person name="Miyagishima S.Y."/>
        </authorList>
    </citation>
    <scope>NUCLEOTIDE SEQUENCE [LARGE SCALE GENOMIC DNA]</scope>
    <source>
        <strain evidence="11 12">NIES-2499</strain>
    </source>
</reference>
<dbReference type="Proteomes" id="UP000232323">
    <property type="component" value="Unassembled WGS sequence"/>
</dbReference>
<keyword evidence="5 6" id="KW-0067">ATP-binding</keyword>
<dbReference type="InterPro" id="IPR017441">
    <property type="entry name" value="Protein_kinase_ATP_BS"/>
</dbReference>
<name>A0A250XTJ8_9CHLO</name>
<evidence type="ECO:0000256" key="2">
    <source>
        <dbReference type="ARBA" id="ARBA00022679"/>
    </source>
</evidence>
<dbReference type="GO" id="GO:0005952">
    <property type="term" value="C:cAMP-dependent protein kinase complex"/>
    <property type="evidence" value="ECO:0007669"/>
    <property type="project" value="TreeGrafter"/>
</dbReference>
<dbReference type="Gene3D" id="1.10.510.10">
    <property type="entry name" value="Transferase(Phosphotransferase) domain 1"/>
    <property type="match status" value="1"/>
</dbReference>
<dbReference type="OrthoDB" id="567714at2759"/>
<dbReference type="GO" id="GO:0005524">
    <property type="term" value="F:ATP binding"/>
    <property type="evidence" value="ECO:0007669"/>
    <property type="project" value="UniProtKB-UniRule"/>
</dbReference>
<dbReference type="FunFam" id="1.10.510.10:FF:000210">
    <property type="entry name" value="Non-specific serine/threonine protein kinase"/>
    <property type="match status" value="1"/>
</dbReference>